<dbReference type="GO" id="GO:0015036">
    <property type="term" value="F:disulfide oxidoreductase activity"/>
    <property type="evidence" value="ECO:0007669"/>
    <property type="project" value="UniProtKB-ARBA"/>
</dbReference>
<proteinExistence type="predicted"/>
<evidence type="ECO:0000313" key="5">
    <source>
        <dbReference type="EMBL" id="SLN26578.1"/>
    </source>
</evidence>
<dbReference type="Gene3D" id="3.40.30.10">
    <property type="entry name" value="Glutaredoxin"/>
    <property type="match status" value="1"/>
</dbReference>
<dbReference type="AlphaFoldDB" id="A0A1Y5RVJ5"/>
<dbReference type="InterPro" id="IPR036249">
    <property type="entry name" value="Thioredoxin-like_sf"/>
</dbReference>
<comment type="subcellular location">
    <subcellularLocation>
        <location evidence="1">Cell envelope</location>
    </subcellularLocation>
</comment>
<name>A0A1Y5RVJ5_9PROT</name>
<organism evidence="5 6">
    <name type="scientific">Oceanibacterium hippocampi</name>
    <dbReference type="NCBI Taxonomy" id="745714"/>
    <lineage>
        <taxon>Bacteria</taxon>
        <taxon>Pseudomonadati</taxon>
        <taxon>Pseudomonadota</taxon>
        <taxon>Alphaproteobacteria</taxon>
        <taxon>Sneathiellales</taxon>
        <taxon>Sneathiellaceae</taxon>
        <taxon>Oceanibacterium</taxon>
    </lineage>
</organism>
<dbReference type="InterPro" id="IPR050553">
    <property type="entry name" value="Thioredoxin_ResA/DsbE_sf"/>
</dbReference>
<dbReference type="PROSITE" id="PS00194">
    <property type="entry name" value="THIOREDOXIN_1"/>
    <property type="match status" value="1"/>
</dbReference>
<dbReference type="InterPro" id="IPR013766">
    <property type="entry name" value="Thioredoxin_domain"/>
</dbReference>
<dbReference type="InterPro" id="IPR013740">
    <property type="entry name" value="Redoxin"/>
</dbReference>
<dbReference type="Proteomes" id="UP000193200">
    <property type="component" value="Unassembled WGS sequence"/>
</dbReference>
<reference evidence="5 6" key="1">
    <citation type="submission" date="2017-03" db="EMBL/GenBank/DDBJ databases">
        <authorList>
            <person name="Afonso C.L."/>
            <person name="Miller P.J."/>
            <person name="Scott M.A."/>
            <person name="Spackman E."/>
            <person name="Goraichik I."/>
            <person name="Dimitrov K.M."/>
            <person name="Suarez D.L."/>
            <person name="Swayne D.E."/>
        </authorList>
    </citation>
    <scope>NUCLEOTIDE SEQUENCE [LARGE SCALE GENOMIC DNA]</scope>
    <source>
        <strain evidence="5 6">CECT 7691</strain>
    </source>
</reference>
<dbReference type="SUPFAM" id="SSF52833">
    <property type="entry name" value="Thioredoxin-like"/>
    <property type="match status" value="1"/>
</dbReference>
<dbReference type="PANTHER" id="PTHR42852">
    <property type="entry name" value="THIOL:DISULFIDE INTERCHANGE PROTEIN DSBE"/>
    <property type="match status" value="1"/>
</dbReference>
<evidence type="ECO:0000256" key="1">
    <source>
        <dbReference type="ARBA" id="ARBA00004196"/>
    </source>
</evidence>
<dbReference type="GO" id="GO:0017004">
    <property type="term" value="P:cytochrome complex assembly"/>
    <property type="evidence" value="ECO:0007669"/>
    <property type="project" value="UniProtKB-KW"/>
</dbReference>
<dbReference type="InterPro" id="IPR017937">
    <property type="entry name" value="Thioredoxin_CS"/>
</dbReference>
<dbReference type="PANTHER" id="PTHR42852:SF13">
    <property type="entry name" value="PROTEIN DIPZ"/>
    <property type="match status" value="1"/>
</dbReference>
<evidence type="ECO:0000256" key="3">
    <source>
        <dbReference type="ARBA" id="ARBA00023284"/>
    </source>
</evidence>
<feature type="domain" description="Thioredoxin" evidence="4">
    <location>
        <begin position="27"/>
        <end position="173"/>
    </location>
</feature>
<dbReference type="GO" id="GO:0030313">
    <property type="term" value="C:cell envelope"/>
    <property type="evidence" value="ECO:0007669"/>
    <property type="project" value="UniProtKB-SubCell"/>
</dbReference>
<dbReference type="CDD" id="cd02966">
    <property type="entry name" value="TlpA_like_family"/>
    <property type="match status" value="1"/>
</dbReference>
<keyword evidence="6" id="KW-1185">Reference proteome</keyword>
<gene>
    <name evidence="5" type="primary">tlpA_1</name>
    <name evidence="5" type="ORF">OCH7691_00829</name>
</gene>
<evidence type="ECO:0000256" key="2">
    <source>
        <dbReference type="ARBA" id="ARBA00022748"/>
    </source>
</evidence>
<evidence type="ECO:0000313" key="6">
    <source>
        <dbReference type="Proteomes" id="UP000193200"/>
    </source>
</evidence>
<keyword evidence="3" id="KW-0676">Redox-active center</keyword>
<keyword evidence="2" id="KW-0201">Cytochrome c-type biogenesis</keyword>
<dbReference type="PROSITE" id="PS51352">
    <property type="entry name" value="THIOREDOXIN_2"/>
    <property type="match status" value="1"/>
</dbReference>
<dbReference type="EMBL" id="FWFR01000001">
    <property type="protein sequence ID" value="SLN26578.1"/>
    <property type="molecule type" value="Genomic_DNA"/>
</dbReference>
<evidence type="ECO:0000259" key="4">
    <source>
        <dbReference type="PROSITE" id="PS51352"/>
    </source>
</evidence>
<dbReference type="Pfam" id="PF08534">
    <property type="entry name" value="Redoxin"/>
    <property type="match status" value="1"/>
</dbReference>
<accession>A0A1Y5RVJ5</accession>
<dbReference type="InParanoid" id="A0A1Y5RVJ5"/>
<sequence>MAGSIFPAGADGGTPPLSGDMANFNVSAELKPVPDIAFEALDGTTLSLRAFRGKLLLVNFWATWCGPCRQEMPELDALQAEFGSDRFEVLAIGQDIGGMEKVTGFFADYGIRHLRPLNDRRSASGRSLGVFGLPTTLLIDDEGREIGRLVGPAAWHGPAAKALIRHYLDAAVKT</sequence>
<protein>
    <submittedName>
        <fullName evidence="5">Thiol:disulfide interchange protein TlpA</fullName>
    </submittedName>
</protein>